<keyword evidence="2" id="KW-0812">Transmembrane</keyword>
<name>A0ABS0C069_9NOCA</name>
<feature type="compositionally biased region" description="Basic and acidic residues" evidence="1">
    <location>
        <begin position="1"/>
        <end position="35"/>
    </location>
</feature>
<evidence type="ECO:0000313" key="3">
    <source>
        <dbReference type="EMBL" id="MBF6223782.1"/>
    </source>
</evidence>
<keyword evidence="2" id="KW-1133">Transmembrane helix</keyword>
<dbReference type="Proteomes" id="UP000807309">
    <property type="component" value="Unassembled WGS sequence"/>
</dbReference>
<keyword evidence="2" id="KW-0472">Membrane</keyword>
<accession>A0ABS0C069</accession>
<evidence type="ECO:0008006" key="5">
    <source>
        <dbReference type="Google" id="ProtNLM"/>
    </source>
</evidence>
<reference evidence="3 4" key="1">
    <citation type="submission" date="2020-10" db="EMBL/GenBank/DDBJ databases">
        <title>Identification of Nocardia species via Next-generation sequencing and recognition of intraspecies genetic diversity.</title>
        <authorList>
            <person name="Li P."/>
            <person name="Li P."/>
            <person name="Lu B."/>
        </authorList>
    </citation>
    <scope>NUCLEOTIDE SEQUENCE [LARGE SCALE GENOMIC DNA]</scope>
    <source>
        <strain evidence="3 4">N-11</strain>
    </source>
</reference>
<protein>
    <recommendedName>
        <fullName evidence="5">Lipoprotein</fullName>
    </recommendedName>
</protein>
<keyword evidence="4" id="KW-1185">Reference proteome</keyword>
<dbReference type="EMBL" id="JADLRE010000001">
    <property type="protein sequence ID" value="MBF6223782.1"/>
    <property type="molecule type" value="Genomic_DNA"/>
</dbReference>
<comment type="caution">
    <text evidence="3">The sequence shown here is derived from an EMBL/GenBank/DDBJ whole genome shotgun (WGS) entry which is preliminary data.</text>
</comment>
<evidence type="ECO:0000256" key="2">
    <source>
        <dbReference type="SAM" id="Phobius"/>
    </source>
</evidence>
<proteinExistence type="predicted"/>
<sequence>MTSPNRKPERRGIVEVERARPESREYDRTTRDRNRASVTRRTRAALIGGLALFAAVAVTGCDSVVGIPDESAPQAAVRTTPPAAVPAAAPPSTSALPPVPADAPPVGAVAGLPAAAPAVQRWAADLQSRTTAELQEKCWTIAPKNVADMYANPQAILAALAQPGTTVENTVVWTNATTTVAVDRAEVTTGYACPRVATAGAEIAYNDADARHTVRRYLSRFVGTPLDPADKEGDYPLICKASPATWDPNGTGRPSPAPLANNQGALTGATEFADQQIRSEQVNSEYIAVLVPVTNSAGVTQTRTFTLRSGPEGYCIGDISP</sequence>
<gene>
    <name evidence="3" type="ORF">IU470_01395</name>
</gene>
<evidence type="ECO:0000256" key="1">
    <source>
        <dbReference type="SAM" id="MobiDB-lite"/>
    </source>
</evidence>
<organism evidence="3 4">
    <name type="scientific">Nocardia abscessus</name>
    <dbReference type="NCBI Taxonomy" id="120957"/>
    <lineage>
        <taxon>Bacteria</taxon>
        <taxon>Bacillati</taxon>
        <taxon>Actinomycetota</taxon>
        <taxon>Actinomycetes</taxon>
        <taxon>Mycobacteriales</taxon>
        <taxon>Nocardiaceae</taxon>
        <taxon>Nocardia</taxon>
    </lineage>
</organism>
<feature type="transmembrane region" description="Helical" evidence="2">
    <location>
        <begin position="44"/>
        <end position="65"/>
    </location>
</feature>
<feature type="region of interest" description="Disordered" evidence="1">
    <location>
        <begin position="1"/>
        <end position="36"/>
    </location>
</feature>
<evidence type="ECO:0000313" key="4">
    <source>
        <dbReference type="Proteomes" id="UP000807309"/>
    </source>
</evidence>